<keyword evidence="1" id="KW-1185">Reference proteome</keyword>
<evidence type="ECO:0000313" key="1">
    <source>
        <dbReference type="Proteomes" id="UP000887581"/>
    </source>
</evidence>
<dbReference type="Proteomes" id="UP000887581">
    <property type="component" value="Unplaced"/>
</dbReference>
<dbReference type="AlphaFoldDB" id="A0A915PI08"/>
<sequence>MLVLLFWPDYICRELTDVELKEAYNSDEQCEQESHDHLKLVKNDTVVEMLQRSDNSADNISWLNIRTSINSNCWGYRKRIFLWAHIFELITDKKVQVVVKFDKPLTLTVVGFPTDYTFVDENMSPYPIE</sequence>
<name>A0A915PI08_9BILA</name>
<reference evidence="2" key="1">
    <citation type="submission" date="2022-11" db="UniProtKB">
        <authorList>
            <consortium name="WormBaseParasite"/>
        </authorList>
    </citation>
    <scope>IDENTIFICATION</scope>
</reference>
<proteinExistence type="predicted"/>
<protein>
    <submittedName>
        <fullName evidence="2">DUF4283 domain-containing protein</fullName>
    </submittedName>
</protein>
<evidence type="ECO:0000313" key="2">
    <source>
        <dbReference type="WBParaSite" id="sdigi.contig102.g4356.t1"/>
    </source>
</evidence>
<accession>A0A915PI08</accession>
<organism evidence="1 2">
    <name type="scientific">Setaria digitata</name>
    <dbReference type="NCBI Taxonomy" id="48799"/>
    <lineage>
        <taxon>Eukaryota</taxon>
        <taxon>Metazoa</taxon>
        <taxon>Ecdysozoa</taxon>
        <taxon>Nematoda</taxon>
        <taxon>Chromadorea</taxon>
        <taxon>Rhabditida</taxon>
        <taxon>Spirurina</taxon>
        <taxon>Spiruromorpha</taxon>
        <taxon>Filarioidea</taxon>
        <taxon>Setariidae</taxon>
        <taxon>Setaria</taxon>
    </lineage>
</organism>
<dbReference type="WBParaSite" id="sdigi.contig102.g4356.t1">
    <property type="protein sequence ID" value="sdigi.contig102.g4356.t1"/>
    <property type="gene ID" value="sdigi.contig102.g4356"/>
</dbReference>